<keyword evidence="1" id="KW-0812">Transmembrane</keyword>
<evidence type="ECO:0000313" key="2">
    <source>
        <dbReference type="EMBL" id="QQB46769.1"/>
    </source>
</evidence>
<accession>A0A7T4JVC0</accession>
<evidence type="ECO:0000313" key="3">
    <source>
        <dbReference type="Proteomes" id="UP000596145"/>
    </source>
</evidence>
<proteinExistence type="predicted"/>
<dbReference type="EMBL" id="CP066007">
    <property type="protein sequence ID" value="QQB46769.1"/>
    <property type="molecule type" value="Genomic_DNA"/>
</dbReference>
<dbReference type="Proteomes" id="UP000596145">
    <property type="component" value="Chromosome"/>
</dbReference>
<keyword evidence="1" id="KW-0472">Membrane</keyword>
<evidence type="ECO:0000256" key="1">
    <source>
        <dbReference type="SAM" id="Phobius"/>
    </source>
</evidence>
<feature type="transmembrane region" description="Helical" evidence="1">
    <location>
        <begin position="84"/>
        <end position="105"/>
    </location>
</feature>
<organism evidence="2 3">
    <name type="scientific">Corynebacterium glucuronolyticum</name>
    <dbReference type="NCBI Taxonomy" id="39791"/>
    <lineage>
        <taxon>Bacteria</taxon>
        <taxon>Bacillati</taxon>
        <taxon>Actinomycetota</taxon>
        <taxon>Actinomycetes</taxon>
        <taxon>Mycobacteriales</taxon>
        <taxon>Corynebacteriaceae</taxon>
        <taxon>Corynebacterium</taxon>
    </lineage>
</organism>
<dbReference type="AlphaFoldDB" id="A0A7T4JVC0"/>
<sequence length="112" mass="12259">MPKNYPRYPIHRLRSTRYRKPGTEHRHPSRGAITNGIHNLQAIGRFATEGTGTMPRTQEAESFVSGSISDLGMTGDQAYYATQATWGILWTGLALIGLGGIYNAAKAAVLLR</sequence>
<dbReference type="RefSeq" id="WP_084036379.1">
    <property type="nucleotide sequence ID" value="NZ_CP066007.1"/>
</dbReference>
<keyword evidence="1" id="KW-1133">Transmembrane helix</keyword>
<dbReference type="GeneID" id="92758885"/>
<protein>
    <submittedName>
        <fullName evidence="2">Uncharacterized protein</fullName>
    </submittedName>
</protein>
<reference evidence="2 3" key="1">
    <citation type="submission" date="2020-12" db="EMBL/GenBank/DDBJ databases">
        <title>FDA dAtabase for Regulatory Grade micrObial Sequences (FDA-ARGOS): Supporting development and validation of Infectious Disease Dx tests.</title>
        <authorList>
            <person name="Sproer C."/>
            <person name="Gronow S."/>
            <person name="Severitt S."/>
            <person name="Schroder I."/>
            <person name="Tallon L."/>
            <person name="Sadzewicz L."/>
            <person name="Zhao X."/>
            <person name="Boylan J."/>
            <person name="Ott S."/>
            <person name="Bowen H."/>
            <person name="Vavikolanu K."/>
            <person name="Mehta A."/>
            <person name="Aluvathingal J."/>
            <person name="Nadendla S."/>
            <person name="Lowell S."/>
            <person name="Myers T."/>
            <person name="Yan Y."/>
            <person name="Sichtig H."/>
        </authorList>
    </citation>
    <scope>NUCLEOTIDE SEQUENCE [LARGE SCALE GENOMIC DNA]</scope>
    <source>
        <strain evidence="2 3">FDAARGOS_1053</strain>
    </source>
</reference>
<gene>
    <name evidence="2" type="ORF">I6I10_02165</name>
</gene>
<dbReference type="OrthoDB" id="4392084at2"/>
<name>A0A7T4JVC0_9CORY</name>